<evidence type="ECO:0000313" key="4">
    <source>
        <dbReference type="Proteomes" id="UP000230002"/>
    </source>
</evidence>
<keyword evidence="2" id="KW-0472">Membrane</keyword>
<dbReference type="AlphaFoldDB" id="A0A2G8RNV6"/>
<keyword evidence="2" id="KW-0812">Transmembrane</keyword>
<keyword evidence="4" id="KW-1185">Reference proteome</keyword>
<organism evidence="3 4">
    <name type="scientific">Ganoderma sinense ZZ0214-1</name>
    <dbReference type="NCBI Taxonomy" id="1077348"/>
    <lineage>
        <taxon>Eukaryota</taxon>
        <taxon>Fungi</taxon>
        <taxon>Dikarya</taxon>
        <taxon>Basidiomycota</taxon>
        <taxon>Agaricomycotina</taxon>
        <taxon>Agaricomycetes</taxon>
        <taxon>Polyporales</taxon>
        <taxon>Polyporaceae</taxon>
        <taxon>Ganoderma</taxon>
    </lineage>
</organism>
<dbReference type="STRING" id="1077348.A0A2G8RNV6"/>
<feature type="transmembrane region" description="Helical" evidence="2">
    <location>
        <begin position="353"/>
        <end position="372"/>
    </location>
</feature>
<dbReference type="EMBL" id="AYKW01000068">
    <property type="protein sequence ID" value="PIL23190.1"/>
    <property type="molecule type" value="Genomic_DNA"/>
</dbReference>
<gene>
    <name evidence="3" type="ORF">GSI_14499</name>
</gene>
<dbReference type="Proteomes" id="UP000230002">
    <property type="component" value="Unassembled WGS sequence"/>
</dbReference>
<keyword evidence="2" id="KW-1133">Transmembrane helix</keyword>
<comment type="caution">
    <text evidence="3">The sequence shown here is derived from an EMBL/GenBank/DDBJ whole genome shotgun (WGS) entry which is preliminary data.</text>
</comment>
<feature type="region of interest" description="Disordered" evidence="1">
    <location>
        <begin position="231"/>
        <end position="260"/>
    </location>
</feature>
<protein>
    <submittedName>
        <fullName evidence="3">Uncharacterized protein</fullName>
    </submittedName>
</protein>
<name>A0A2G8RNV6_9APHY</name>
<reference evidence="3 4" key="1">
    <citation type="journal article" date="2015" name="Sci. Rep.">
        <title>Chromosome-level genome map provides insights into diverse defense mechanisms in the medicinal fungus Ganoderma sinense.</title>
        <authorList>
            <person name="Zhu Y."/>
            <person name="Xu J."/>
            <person name="Sun C."/>
            <person name="Zhou S."/>
            <person name="Xu H."/>
            <person name="Nelson D.R."/>
            <person name="Qian J."/>
            <person name="Song J."/>
            <person name="Luo H."/>
            <person name="Xiang L."/>
            <person name="Li Y."/>
            <person name="Xu Z."/>
            <person name="Ji A."/>
            <person name="Wang L."/>
            <person name="Lu S."/>
            <person name="Hayward A."/>
            <person name="Sun W."/>
            <person name="Li X."/>
            <person name="Schwartz D.C."/>
            <person name="Wang Y."/>
            <person name="Chen S."/>
        </authorList>
    </citation>
    <scope>NUCLEOTIDE SEQUENCE [LARGE SCALE GENOMIC DNA]</scope>
    <source>
        <strain evidence="3 4">ZZ0214-1</strain>
    </source>
</reference>
<sequence>MPSPRPAKARARARTRARAAAPARQCHALLADEETCCSSHASGRGRYCITHGQEYGQLTRAYKAASKNVNALEPGIQHAKAHVDALESIAAVDGAIALVDQFLDALGEEIDGREAHHKRFFQVVDENHRKWLKRQRGQEAGAVRLLERLRRRREVVIAVEEAKKRDDDRLRTIEEAHRRAIAGAHRQAIEEARRRATEEARRRAVEDARPRVIVEAQRKAVQQAWSVLGERTNTNQADAEPKSVETVGTAGSVPKPPPKDWPSVVPPPRPYQPPQYPPTAAYYGALQSSREAQPPVLPAKLIRAPIPTRPSSSWPVDIERQGPPAAGSRSLWQTRTEEGTERTTPRDVNLLDYMRTTLFWVATFFVFCYLVVVESLHGCYRLVVG</sequence>
<evidence type="ECO:0000313" key="3">
    <source>
        <dbReference type="EMBL" id="PIL23190.1"/>
    </source>
</evidence>
<feature type="region of interest" description="Disordered" evidence="1">
    <location>
        <begin position="312"/>
        <end position="343"/>
    </location>
</feature>
<dbReference type="OrthoDB" id="2756572at2759"/>
<evidence type="ECO:0000256" key="2">
    <source>
        <dbReference type="SAM" id="Phobius"/>
    </source>
</evidence>
<evidence type="ECO:0000256" key="1">
    <source>
        <dbReference type="SAM" id="MobiDB-lite"/>
    </source>
</evidence>
<proteinExistence type="predicted"/>
<accession>A0A2G8RNV6</accession>